<dbReference type="Proteomes" id="UP000292627">
    <property type="component" value="Unassembled WGS sequence"/>
</dbReference>
<dbReference type="InterPro" id="IPR020471">
    <property type="entry name" value="AKR"/>
</dbReference>
<evidence type="ECO:0000256" key="3">
    <source>
        <dbReference type="PIRSR" id="PIRSR000097-3"/>
    </source>
</evidence>
<dbReference type="Gene3D" id="3.20.20.100">
    <property type="entry name" value="NADP-dependent oxidoreductase domain"/>
    <property type="match status" value="1"/>
</dbReference>
<proteinExistence type="predicted"/>
<dbReference type="SUPFAM" id="SSF51430">
    <property type="entry name" value="NAD(P)-linked oxidoreductase"/>
    <property type="match status" value="1"/>
</dbReference>
<dbReference type="PIRSF" id="PIRSF000097">
    <property type="entry name" value="AKR"/>
    <property type="match status" value="1"/>
</dbReference>
<sequence length="278" mass="30738">MLPIPTTRLGGQDVPVLGQGTWNMGDDPARRKAEIEALQRGIDLGLRLIDTAEMYGEGASERLVGEAIQGRRDEVFVVSKAYPQNASRGRLPQACERSLRHLGTDRIDLYLLHWRGAVPLAETVEAMQALRQAGKIRHWGVSNLDLDDMEELIDAGGTHCATDQILYNLTRRGPEYDLLPWLEQRQIAAMAYSPVEQGRLRGHAALQKIARRHGASDLQVALAWVLRRPGVIAIPKAASRAHVEDNAGAVSLTLTEEDLADLDRAFPPPRAKRALEML</sequence>
<evidence type="ECO:0000313" key="6">
    <source>
        <dbReference type="Proteomes" id="UP000292627"/>
    </source>
</evidence>
<dbReference type="InterPro" id="IPR036812">
    <property type="entry name" value="NAD(P)_OxRdtase_dom_sf"/>
</dbReference>
<dbReference type="PANTHER" id="PTHR43638">
    <property type="entry name" value="OXIDOREDUCTASE, ALDO/KETO REDUCTASE FAMILY PROTEIN"/>
    <property type="match status" value="1"/>
</dbReference>
<evidence type="ECO:0000259" key="4">
    <source>
        <dbReference type="Pfam" id="PF00248"/>
    </source>
</evidence>
<dbReference type="PANTHER" id="PTHR43638:SF3">
    <property type="entry name" value="ALDEHYDE REDUCTASE"/>
    <property type="match status" value="1"/>
</dbReference>
<dbReference type="PRINTS" id="PR00069">
    <property type="entry name" value="ALDKETRDTASE"/>
</dbReference>
<feature type="active site" description="Proton donor" evidence="1">
    <location>
        <position position="55"/>
    </location>
</feature>
<protein>
    <submittedName>
        <fullName evidence="5">Aldo/keto reductase</fullName>
    </submittedName>
</protein>
<name>A0A4Q8L577_9GAMM</name>
<organism evidence="5 6">
    <name type="scientific">Pseudoxanthomonas winnipegensis</name>
    <dbReference type="NCBI Taxonomy" id="2480810"/>
    <lineage>
        <taxon>Bacteria</taxon>
        <taxon>Pseudomonadati</taxon>
        <taxon>Pseudomonadota</taxon>
        <taxon>Gammaproteobacteria</taxon>
        <taxon>Lysobacterales</taxon>
        <taxon>Lysobacteraceae</taxon>
        <taxon>Pseudoxanthomonas</taxon>
    </lineage>
</organism>
<feature type="binding site" evidence="2">
    <location>
        <position position="113"/>
    </location>
    <ligand>
        <name>substrate</name>
    </ligand>
</feature>
<dbReference type="EMBL" id="SHMC01000010">
    <property type="protein sequence ID" value="TAA20423.1"/>
    <property type="molecule type" value="Genomic_DNA"/>
</dbReference>
<dbReference type="AlphaFoldDB" id="A0A4Q8L577"/>
<feature type="domain" description="NADP-dependent oxidoreductase" evidence="4">
    <location>
        <begin position="17"/>
        <end position="264"/>
    </location>
</feature>
<gene>
    <name evidence="5" type="ORF">EA660_18755</name>
</gene>
<evidence type="ECO:0000256" key="1">
    <source>
        <dbReference type="PIRSR" id="PIRSR000097-1"/>
    </source>
</evidence>
<dbReference type="RefSeq" id="WP_130552985.1">
    <property type="nucleotide sequence ID" value="NZ_SHMC01000010.1"/>
</dbReference>
<comment type="caution">
    <text evidence="5">The sequence shown here is derived from an EMBL/GenBank/DDBJ whole genome shotgun (WGS) entry which is preliminary data.</text>
</comment>
<dbReference type="InterPro" id="IPR023210">
    <property type="entry name" value="NADP_OxRdtase_dom"/>
</dbReference>
<reference evidence="5 6" key="1">
    <citation type="submission" date="2019-02" db="EMBL/GenBank/DDBJ databases">
        <title>WGS of Pseudoxanthomonas species novum from clinical isolates.</title>
        <authorList>
            <person name="Bernier A.-M."/>
            <person name="Bernard K."/>
            <person name="Vachon A."/>
        </authorList>
    </citation>
    <scope>NUCLEOTIDE SEQUENCE [LARGE SCALE GENOMIC DNA]</scope>
    <source>
        <strain evidence="5 6">NML171200</strain>
    </source>
</reference>
<dbReference type="GO" id="GO:0016491">
    <property type="term" value="F:oxidoreductase activity"/>
    <property type="evidence" value="ECO:0007669"/>
    <property type="project" value="InterPro"/>
</dbReference>
<evidence type="ECO:0000313" key="5">
    <source>
        <dbReference type="EMBL" id="TAA20423.1"/>
    </source>
</evidence>
<evidence type="ECO:0000256" key="2">
    <source>
        <dbReference type="PIRSR" id="PIRSR000097-2"/>
    </source>
</evidence>
<dbReference type="Pfam" id="PF00248">
    <property type="entry name" value="Aldo_ket_red"/>
    <property type="match status" value="1"/>
</dbReference>
<accession>A0A4Q8L577</accession>
<dbReference type="OrthoDB" id="9772407at2"/>
<feature type="site" description="Lowers pKa of active site Tyr" evidence="3">
    <location>
        <position position="80"/>
    </location>
</feature>
<dbReference type="CDD" id="cd19138">
    <property type="entry name" value="AKR_YeaE"/>
    <property type="match status" value="1"/>
</dbReference>